<dbReference type="Proteomes" id="UP000291142">
    <property type="component" value="Unassembled WGS sequence"/>
</dbReference>
<dbReference type="InterPro" id="IPR006976">
    <property type="entry name" value="VanZ-like"/>
</dbReference>
<keyword evidence="4" id="KW-1185">Reference proteome</keyword>
<feature type="domain" description="VanZ-like" evidence="2">
    <location>
        <begin position="29"/>
        <end position="115"/>
    </location>
</feature>
<evidence type="ECO:0000259" key="2">
    <source>
        <dbReference type="Pfam" id="PF04892"/>
    </source>
</evidence>
<dbReference type="EMBL" id="SIRT01000011">
    <property type="protein sequence ID" value="TBN01829.1"/>
    <property type="molecule type" value="Genomic_DNA"/>
</dbReference>
<keyword evidence="1" id="KW-1133">Transmembrane helix</keyword>
<evidence type="ECO:0000256" key="1">
    <source>
        <dbReference type="SAM" id="Phobius"/>
    </source>
</evidence>
<name>A0A4Q9FHX4_9FLAO</name>
<feature type="transmembrane region" description="Helical" evidence="1">
    <location>
        <begin position="40"/>
        <end position="57"/>
    </location>
</feature>
<dbReference type="NCBIfam" id="NF037970">
    <property type="entry name" value="vanZ_1"/>
    <property type="match status" value="1"/>
</dbReference>
<accession>A0A4Q9FHX4</accession>
<reference evidence="3 4" key="1">
    <citation type="submission" date="2019-02" db="EMBL/GenBank/DDBJ databases">
        <title>Hyunsoonleella sp., isolated from marine sediment.</title>
        <authorList>
            <person name="Liu B.-T."/>
        </authorList>
    </citation>
    <scope>NUCLEOTIDE SEQUENCE [LARGE SCALE GENOMIC DNA]</scope>
    <source>
        <strain evidence="3 4">T58</strain>
    </source>
</reference>
<protein>
    <recommendedName>
        <fullName evidence="2">VanZ-like domain-containing protein</fullName>
    </recommendedName>
</protein>
<dbReference type="PANTHER" id="PTHR28008:SF1">
    <property type="entry name" value="DOMAIN PROTEIN, PUTATIVE (AFU_ORTHOLOGUE AFUA_3G10980)-RELATED"/>
    <property type="match status" value="1"/>
</dbReference>
<dbReference type="AlphaFoldDB" id="A0A4Q9FHX4"/>
<keyword evidence="1" id="KW-0472">Membrane</keyword>
<evidence type="ECO:0000313" key="4">
    <source>
        <dbReference type="Proteomes" id="UP000291142"/>
    </source>
</evidence>
<gene>
    <name evidence="3" type="ORF">EYD45_12425</name>
</gene>
<dbReference type="Pfam" id="PF04892">
    <property type="entry name" value="VanZ"/>
    <property type="match status" value="1"/>
</dbReference>
<organism evidence="3 4">
    <name type="scientific">Hyunsoonleella flava</name>
    <dbReference type="NCBI Taxonomy" id="2527939"/>
    <lineage>
        <taxon>Bacteria</taxon>
        <taxon>Pseudomonadati</taxon>
        <taxon>Bacteroidota</taxon>
        <taxon>Flavobacteriia</taxon>
        <taxon>Flavobacteriales</taxon>
        <taxon>Flavobacteriaceae</taxon>
    </lineage>
</organism>
<dbReference type="PANTHER" id="PTHR28008">
    <property type="entry name" value="DOMAIN PROTEIN, PUTATIVE (AFU_ORTHOLOGUE AFUA_3G10980)-RELATED"/>
    <property type="match status" value="1"/>
</dbReference>
<sequence>MVLKKAALFLAIPYTIALATVSLINLSGKLPDVEVDYADKIFHFLAYAILCLLWYAVFRFSKNQPKKKAVLNAVLFAVIFGIILEVLQGTLTTHRSLDVYDAIANSLGALLTGALLLMKGGIQVKNG</sequence>
<feature type="transmembrane region" description="Helical" evidence="1">
    <location>
        <begin position="69"/>
        <end position="87"/>
    </location>
</feature>
<dbReference type="OrthoDB" id="5472246at2"/>
<keyword evidence="1" id="KW-0812">Transmembrane</keyword>
<evidence type="ECO:0000313" key="3">
    <source>
        <dbReference type="EMBL" id="TBN01829.1"/>
    </source>
</evidence>
<feature type="transmembrane region" description="Helical" evidence="1">
    <location>
        <begin position="99"/>
        <end position="118"/>
    </location>
</feature>
<proteinExistence type="predicted"/>
<comment type="caution">
    <text evidence="3">The sequence shown here is derived from an EMBL/GenBank/DDBJ whole genome shotgun (WGS) entry which is preliminary data.</text>
</comment>
<feature type="transmembrane region" description="Helical" evidence="1">
    <location>
        <begin position="7"/>
        <end position="28"/>
    </location>
</feature>